<dbReference type="Proteomes" id="UP000593572">
    <property type="component" value="Unassembled WGS sequence"/>
</dbReference>
<evidence type="ECO:0000256" key="3">
    <source>
        <dbReference type="ARBA" id="ARBA00023125"/>
    </source>
</evidence>
<sequence>MGRVKLQIKRIENTTNRQVTFSKRRNGLIKKAYELSVLCDVDVALIMFSPSGRLRV</sequence>
<evidence type="ECO:0000313" key="8">
    <source>
        <dbReference type="Proteomes" id="UP000593572"/>
    </source>
</evidence>
<dbReference type="EMBL" id="JABEZX010000005">
    <property type="protein sequence ID" value="MBA0555899.1"/>
    <property type="molecule type" value="Genomic_DNA"/>
</dbReference>
<keyword evidence="2" id="KW-0805">Transcription regulation</keyword>
<dbReference type="AlphaFoldDB" id="A0A7J8LTW6"/>
<evidence type="ECO:0000256" key="4">
    <source>
        <dbReference type="ARBA" id="ARBA00023163"/>
    </source>
</evidence>
<organism evidence="7 8">
    <name type="scientific">Gossypium lobatum</name>
    <dbReference type="NCBI Taxonomy" id="34289"/>
    <lineage>
        <taxon>Eukaryota</taxon>
        <taxon>Viridiplantae</taxon>
        <taxon>Streptophyta</taxon>
        <taxon>Embryophyta</taxon>
        <taxon>Tracheophyta</taxon>
        <taxon>Spermatophyta</taxon>
        <taxon>Magnoliopsida</taxon>
        <taxon>eudicotyledons</taxon>
        <taxon>Gunneridae</taxon>
        <taxon>Pentapetalae</taxon>
        <taxon>rosids</taxon>
        <taxon>malvids</taxon>
        <taxon>Malvales</taxon>
        <taxon>Malvaceae</taxon>
        <taxon>Malvoideae</taxon>
        <taxon>Gossypium</taxon>
    </lineage>
</organism>
<feature type="non-terminal residue" evidence="7">
    <location>
        <position position="56"/>
    </location>
</feature>
<keyword evidence="5" id="KW-0539">Nucleus</keyword>
<dbReference type="PANTHER" id="PTHR48019">
    <property type="entry name" value="SERUM RESPONSE FACTOR HOMOLOG"/>
    <property type="match status" value="1"/>
</dbReference>
<name>A0A7J8LTW6_9ROSI</name>
<dbReference type="GO" id="GO:0000977">
    <property type="term" value="F:RNA polymerase II transcription regulatory region sequence-specific DNA binding"/>
    <property type="evidence" value="ECO:0007669"/>
    <property type="project" value="InterPro"/>
</dbReference>
<protein>
    <recommendedName>
        <fullName evidence="6">MADS-box domain-containing protein</fullName>
    </recommendedName>
</protein>
<comment type="subcellular location">
    <subcellularLocation>
        <location evidence="1">Nucleus</location>
    </subcellularLocation>
</comment>
<dbReference type="PRINTS" id="PR00404">
    <property type="entry name" value="MADSDOMAIN"/>
</dbReference>
<reference evidence="7 8" key="1">
    <citation type="journal article" date="2019" name="Genome Biol. Evol.">
        <title>Insights into the evolution of the New World diploid cottons (Gossypium, subgenus Houzingenia) based on genome sequencing.</title>
        <authorList>
            <person name="Grover C.E."/>
            <person name="Arick M.A. 2nd"/>
            <person name="Thrash A."/>
            <person name="Conover J.L."/>
            <person name="Sanders W.S."/>
            <person name="Peterson D.G."/>
            <person name="Frelichowski J.E."/>
            <person name="Scheffler J.A."/>
            <person name="Scheffler B.E."/>
            <person name="Wendel J.F."/>
        </authorList>
    </citation>
    <scope>NUCLEOTIDE SEQUENCE [LARGE SCALE GENOMIC DNA]</scope>
    <source>
        <strain evidence="7">157</strain>
        <tissue evidence="7">Leaf</tissue>
    </source>
</reference>
<dbReference type="InterPro" id="IPR036879">
    <property type="entry name" value="TF_MADSbox_sf"/>
</dbReference>
<evidence type="ECO:0000256" key="5">
    <source>
        <dbReference type="ARBA" id="ARBA00023242"/>
    </source>
</evidence>
<evidence type="ECO:0000313" key="7">
    <source>
        <dbReference type="EMBL" id="MBA0555899.1"/>
    </source>
</evidence>
<dbReference type="Pfam" id="PF00319">
    <property type="entry name" value="SRF-TF"/>
    <property type="match status" value="1"/>
</dbReference>
<dbReference type="SMART" id="SM00432">
    <property type="entry name" value="MADS"/>
    <property type="match status" value="1"/>
</dbReference>
<dbReference type="CDD" id="cd00265">
    <property type="entry name" value="MADS_MEF2_like"/>
    <property type="match status" value="1"/>
</dbReference>
<evidence type="ECO:0000259" key="6">
    <source>
        <dbReference type="PROSITE" id="PS50066"/>
    </source>
</evidence>
<gene>
    <name evidence="7" type="ORF">Golob_026048</name>
</gene>
<dbReference type="Gene3D" id="3.40.1810.10">
    <property type="entry name" value="Transcription factor, MADS-box"/>
    <property type="match status" value="1"/>
</dbReference>
<proteinExistence type="predicted"/>
<keyword evidence="3" id="KW-0238">DNA-binding</keyword>
<accession>A0A7J8LTW6</accession>
<dbReference type="SUPFAM" id="SSF55455">
    <property type="entry name" value="SRF-like"/>
    <property type="match status" value="1"/>
</dbReference>
<keyword evidence="8" id="KW-1185">Reference proteome</keyword>
<dbReference type="GO" id="GO:0005634">
    <property type="term" value="C:nucleus"/>
    <property type="evidence" value="ECO:0007669"/>
    <property type="project" value="UniProtKB-SubCell"/>
</dbReference>
<dbReference type="InterPro" id="IPR050142">
    <property type="entry name" value="MADS-box/MEF2_TF"/>
</dbReference>
<comment type="caution">
    <text evidence="7">The sequence shown here is derived from an EMBL/GenBank/DDBJ whole genome shotgun (WGS) entry which is preliminary data.</text>
</comment>
<dbReference type="PROSITE" id="PS50066">
    <property type="entry name" value="MADS_BOX_2"/>
    <property type="match status" value="1"/>
</dbReference>
<dbReference type="InterPro" id="IPR033896">
    <property type="entry name" value="MEF2-like_N"/>
</dbReference>
<evidence type="ECO:0000256" key="2">
    <source>
        <dbReference type="ARBA" id="ARBA00023015"/>
    </source>
</evidence>
<dbReference type="GO" id="GO:0046983">
    <property type="term" value="F:protein dimerization activity"/>
    <property type="evidence" value="ECO:0007669"/>
    <property type="project" value="InterPro"/>
</dbReference>
<feature type="domain" description="MADS-box" evidence="6">
    <location>
        <begin position="1"/>
        <end position="56"/>
    </location>
</feature>
<dbReference type="GO" id="GO:0045944">
    <property type="term" value="P:positive regulation of transcription by RNA polymerase II"/>
    <property type="evidence" value="ECO:0007669"/>
    <property type="project" value="InterPro"/>
</dbReference>
<keyword evidence="4" id="KW-0804">Transcription</keyword>
<dbReference type="InterPro" id="IPR002100">
    <property type="entry name" value="TF_MADSbox"/>
</dbReference>
<evidence type="ECO:0000256" key="1">
    <source>
        <dbReference type="ARBA" id="ARBA00004123"/>
    </source>
</evidence>